<dbReference type="EMBL" id="CP144460">
    <property type="protein sequence ID" value="XBS38404.1"/>
    <property type="molecule type" value="Genomic_DNA"/>
</dbReference>
<dbReference type="AlphaFoldDB" id="A0AAU7P9Q0"/>
<proteinExistence type="predicted"/>
<protein>
    <submittedName>
        <fullName evidence="1">Uncharacterized protein</fullName>
    </submittedName>
</protein>
<name>A0AAU7P9Q0_9XANT</name>
<reference evidence="1" key="1">
    <citation type="submission" date="2024-02" db="EMBL/GenBank/DDBJ databases">
        <title>Complete genome sequence of Xanthomonas sp. 10-10.</title>
        <authorList>
            <person name="Biessy A."/>
            <person name="Ciotola M."/>
            <person name="Cadieux M."/>
            <person name="Soufiane B."/>
            <person name="Laforest M."/>
            <person name="Filion M."/>
        </authorList>
    </citation>
    <scope>NUCLEOTIDE SEQUENCE</scope>
    <source>
        <strain evidence="1">10-10</strain>
    </source>
</reference>
<accession>A0AAU7P9Q0</accession>
<dbReference type="RefSeq" id="WP_349656786.1">
    <property type="nucleotide sequence ID" value="NZ_CP144460.1"/>
</dbReference>
<gene>
    <name evidence="1" type="ORF">VZ068_02330</name>
</gene>
<organism evidence="1">
    <name type="scientific">Xanthomonas sp. 10-10</name>
    <dbReference type="NCBI Taxonomy" id="3115848"/>
    <lineage>
        <taxon>Bacteria</taxon>
        <taxon>Pseudomonadati</taxon>
        <taxon>Pseudomonadota</taxon>
        <taxon>Gammaproteobacteria</taxon>
        <taxon>Lysobacterales</taxon>
        <taxon>Lysobacteraceae</taxon>
        <taxon>Xanthomonas</taxon>
    </lineage>
</organism>
<evidence type="ECO:0000313" key="1">
    <source>
        <dbReference type="EMBL" id="XBS38404.1"/>
    </source>
</evidence>
<sequence length="116" mass="12536">MEDSLSVNEALDKLPHLNGLPVAVHGILHFEFEHITIRHYPKAERRVVDPSGLASSSIWLSTGSGSVQLNERGLDKFNGHRVSVLGTLYAPDPRLGGCGHMSGSPAEILVSSIDRL</sequence>